<evidence type="ECO:0000259" key="2">
    <source>
        <dbReference type="PROSITE" id="PS51352"/>
    </source>
</evidence>
<organism evidence="3 4">
    <name type="scientific">Legionella lytica</name>
    <dbReference type="NCBI Taxonomy" id="96232"/>
    <lineage>
        <taxon>Bacteria</taxon>
        <taxon>Pseudomonadati</taxon>
        <taxon>Pseudomonadota</taxon>
        <taxon>Gammaproteobacteria</taxon>
        <taxon>Legionellales</taxon>
        <taxon>Legionellaceae</taxon>
        <taxon>Legionella</taxon>
    </lineage>
</organism>
<dbReference type="Gene3D" id="3.40.30.10">
    <property type="entry name" value="Glutaredoxin"/>
    <property type="match status" value="1"/>
</dbReference>
<accession>A0ABY4YD65</accession>
<dbReference type="CDD" id="cd01659">
    <property type="entry name" value="TRX_superfamily"/>
    <property type="match status" value="1"/>
</dbReference>
<name>A0ABY4YD65_9GAMM</name>
<keyword evidence="4" id="KW-1185">Reference proteome</keyword>
<keyword evidence="1" id="KW-0732">Signal</keyword>
<feature type="chain" id="PRO_5045857820" evidence="1">
    <location>
        <begin position="23"/>
        <end position="169"/>
    </location>
</feature>
<dbReference type="PROSITE" id="PS51352">
    <property type="entry name" value="THIOREDOXIN_2"/>
    <property type="match status" value="1"/>
</dbReference>
<dbReference type="InterPro" id="IPR014109">
    <property type="entry name" value="Thiol-disulphide_isomerase_rbB"/>
</dbReference>
<dbReference type="RefSeq" id="WP_058532914.1">
    <property type="nucleotide sequence ID" value="NZ_CP071529.1"/>
</dbReference>
<gene>
    <name evidence="3" type="primary">trbB</name>
    <name evidence="3" type="ORF">J2N86_15660</name>
</gene>
<dbReference type="NCBIfam" id="TIGR02738">
    <property type="entry name" value="TrbB"/>
    <property type="match status" value="1"/>
</dbReference>
<dbReference type="EMBL" id="CP071529">
    <property type="protein sequence ID" value="USQ15582.1"/>
    <property type="molecule type" value="Genomic_DNA"/>
</dbReference>
<dbReference type="Proteomes" id="UP001057474">
    <property type="component" value="Plasmid pLlyPCM2298_2"/>
</dbReference>
<keyword evidence="3" id="KW-0614">Plasmid</keyword>
<dbReference type="SUPFAM" id="SSF52833">
    <property type="entry name" value="Thioredoxin-like"/>
    <property type="match status" value="1"/>
</dbReference>
<dbReference type="Pfam" id="PF13728">
    <property type="entry name" value="TraF"/>
    <property type="match status" value="1"/>
</dbReference>
<feature type="domain" description="Thioredoxin" evidence="2">
    <location>
        <begin position="14"/>
        <end position="157"/>
    </location>
</feature>
<sequence length="169" mass="19110">MSSVRLLGIVLMFYSLGASSQAAWLSDLISEKERPQVERRGIQPIQSPEDGFYKNHGFILFYGSQCPHCRQFAPILKQWASQHHVRILPLSLDNQPLAEFPQFIPATTEWINAAFQGNPINYPALFMVNPDTKQLFPVAFGAMSYVELDTRMEQLIPLIKAHEHQGGAL</sequence>
<geneLocation type="plasmid" evidence="3 4">
    <name>pLlyPCM2298_2</name>
</geneLocation>
<dbReference type="InterPro" id="IPR013766">
    <property type="entry name" value="Thioredoxin_domain"/>
</dbReference>
<dbReference type="InterPro" id="IPR036249">
    <property type="entry name" value="Thioredoxin-like_sf"/>
</dbReference>
<protein>
    <submittedName>
        <fullName evidence="3">Type-F conjugative transfer system pilin assembly thiol-disulfide isomerase TrbB</fullName>
    </submittedName>
</protein>
<keyword evidence="3" id="KW-0413">Isomerase</keyword>
<feature type="signal peptide" evidence="1">
    <location>
        <begin position="1"/>
        <end position="22"/>
    </location>
</feature>
<evidence type="ECO:0000313" key="4">
    <source>
        <dbReference type="Proteomes" id="UP001057474"/>
    </source>
</evidence>
<dbReference type="GO" id="GO:0016853">
    <property type="term" value="F:isomerase activity"/>
    <property type="evidence" value="ECO:0007669"/>
    <property type="project" value="UniProtKB-KW"/>
</dbReference>
<dbReference type="InterPro" id="IPR039555">
    <property type="entry name" value="TraF/TrbB"/>
</dbReference>
<evidence type="ECO:0000313" key="3">
    <source>
        <dbReference type="EMBL" id="USQ15582.1"/>
    </source>
</evidence>
<evidence type="ECO:0000256" key="1">
    <source>
        <dbReference type="SAM" id="SignalP"/>
    </source>
</evidence>
<reference evidence="3" key="1">
    <citation type="submission" date="2021-03" db="EMBL/GenBank/DDBJ databases">
        <title>Legionella lytica PCM 2298.</title>
        <authorList>
            <person name="Koper P."/>
        </authorList>
    </citation>
    <scope>NUCLEOTIDE SEQUENCE</scope>
    <source>
        <strain evidence="3">PCM 2298</strain>
        <plasmid evidence="3">pLlyPCM2298_2</plasmid>
    </source>
</reference>
<proteinExistence type="predicted"/>